<dbReference type="RefSeq" id="WP_306412154.1">
    <property type="nucleotide sequence ID" value="NZ_JANFPI010000004.1"/>
</dbReference>
<evidence type="ECO:0000256" key="1">
    <source>
        <dbReference type="ARBA" id="ARBA00023015"/>
    </source>
</evidence>
<organism evidence="5 6">
    <name type="scientific">Ectorhizobium quercum</name>
    <dbReference type="NCBI Taxonomy" id="2965071"/>
    <lineage>
        <taxon>Bacteria</taxon>
        <taxon>Pseudomonadati</taxon>
        <taxon>Pseudomonadota</taxon>
        <taxon>Alphaproteobacteria</taxon>
        <taxon>Hyphomicrobiales</taxon>
        <taxon>Rhizobiaceae</taxon>
        <taxon>Ectorhizobium</taxon>
    </lineage>
</organism>
<dbReference type="PRINTS" id="PR00035">
    <property type="entry name" value="HTHGNTR"/>
</dbReference>
<evidence type="ECO:0000256" key="3">
    <source>
        <dbReference type="ARBA" id="ARBA00023163"/>
    </source>
</evidence>
<dbReference type="InterPro" id="IPR000524">
    <property type="entry name" value="Tscrpt_reg_HTH_GntR"/>
</dbReference>
<proteinExistence type="predicted"/>
<dbReference type="PANTHER" id="PTHR43537">
    <property type="entry name" value="TRANSCRIPTIONAL REGULATOR, GNTR FAMILY"/>
    <property type="match status" value="1"/>
</dbReference>
<keyword evidence="1" id="KW-0805">Transcription regulation</keyword>
<dbReference type="Pfam" id="PF00392">
    <property type="entry name" value="GntR"/>
    <property type="match status" value="1"/>
</dbReference>
<dbReference type="SUPFAM" id="SSF48008">
    <property type="entry name" value="GntR ligand-binding domain-like"/>
    <property type="match status" value="1"/>
</dbReference>
<dbReference type="InterPro" id="IPR036388">
    <property type="entry name" value="WH-like_DNA-bd_sf"/>
</dbReference>
<dbReference type="SUPFAM" id="SSF46785">
    <property type="entry name" value="Winged helix' DNA-binding domain"/>
    <property type="match status" value="1"/>
</dbReference>
<evidence type="ECO:0000313" key="5">
    <source>
        <dbReference type="EMBL" id="MCX8998378.1"/>
    </source>
</evidence>
<dbReference type="GO" id="GO:0003677">
    <property type="term" value="F:DNA binding"/>
    <property type="evidence" value="ECO:0007669"/>
    <property type="project" value="UniProtKB-KW"/>
</dbReference>
<dbReference type="GO" id="GO:0003700">
    <property type="term" value="F:DNA-binding transcription factor activity"/>
    <property type="evidence" value="ECO:0007669"/>
    <property type="project" value="InterPro"/>
</dbReference>
<dbReference type="PANTHER" id="PTHR43537:SF5">
    <property type="entry name" value="UXU OPERON TRANSCRIPTIONAL REGULATOR"/>
    <property type="match status" value="1"/>
</dbReference>
<dbReference type="InterPro" id="IPR008920">
    <property type="entry name" value="TF_FadR/GntR_C"/>
</dbReference>
<accession>A0AAE3SW48</accession>
<dbReference type="Gene3D" id="1.10.10.10">
    <property type="entry name" value="Winged helix-like DNA-binding domain superfamily/Winged helix DNA-binding domain"/>
    <property type="match status" value="1"/>
</dbReference>
<name>A0AAE3SW48_9HYPH</name>
<keyword evidence="2" id="KW-0238">DNA-binding</keyword>
<gene>
    <name evidence="5" type="ORF">NOF55_14785</name>
</gene>
<dbReference type="AlphaFoldDB" id="A0AAE3SW48"/>
<dbReference type="CDD" id="cd07377">
    <property type="entry name" value="WHTH_GntR"/>
    <property type="match status" value="1"/>
</dbReference>
<protein>
    <submittedName>
        <fullName evidence="5">GntR family transcriptional regulator</fullName>
    </submittedName>
</protein>
<dbReference type="SMART" id="SM00895">
    <property type="entry name" value="FCD"/>
    <property type="match status" value="1"/>
</dbReference>
<dbReference type="InterPro" id="IPR036390">
    <property type="entry name" value="WH_DNA-bd_sf"/>
</dbReference>
<dbReference type="Proteomes" id="UP001208771">
    <property type="component" value="Unassembled WGS sequence"/>
</dbReference>
<dbReference type="Gene3D" id="1.20.120.530">
    <property type="entry name" value="GntR ligand-binding domain-like"/>
    <property type="match status" value="1"/>
</dbReference>
<dbReference type="InterPro" id="IPR011711">
    <property type="entry name" value="GntR_C"/>
</dbReference>
<reference evidence="5" key="1">
    <citation type="submission" date="2022-07" db="EMBL/GenBank/DDBJ databases">
        <title>Ectorhizobium quercum gen.nov., sp. nov.</title>
        <authorList>
            <person name="Ma T."/>
            <person name="Li Y."/>
        </authorList>
    </citation>
    <scope>NUCLEOTIDE SEQUENCE</scope>
    <source>
        <strain evidence="5">BDR2-2</strain>
    </source>
</reference>
<comment type="caution">
    <text evidence="5">The sequence shown here is derived from an EMBL/GenBank/DDBJ whole genome shotgun (WGS) entry which is preliminary data.</text>
</comment>
<feature type="domain" description="HTH gntR-type" evidence="4">
    <location>
        <begin position="5"/>
        <end position="71"/>
    </location>
</feature>
<dbReference type="PROSITE" id="PS50949">
    <property type="entry name" value="HTH_GNTR"/>
    <property type="match status" value="1"/>
</dbReference>
<dbReference type="Pfam" id="PF07729">
    <property type="entry name" value="FCD"/>
    <property type="match status" value="1"/>
</dbReference>
<evidence type="ECO:0000256" key="2">
    <source>
        <dbReference type="ARBA" id="ARBA00023125"/>
    </source>
</evidence>
<sequence length="212" mass="23567">MTDRETLSQQAYKTIRQHILDGTFSAGDLLSERVLAEESGISRTPLRSAISRLENEGMLARLANGTLMVHRITVEQLLEIVQIRRLLEAAAAGKAAAFPLTPALRRSRDVMRAYAGGRHAVFDQFWLDDEDFHLAVAEASGLHLLPSLLKDMRSMARLCTITRTHDRFEEQALEHLAVIDAIEAGDVAGAAAAMERHFDSARTRFLAWLAHP</sequence>
<dbReference type="SMART" id="SM00345">
    <property type="entry name" value="HTH_GNTR"/>
    <property type="match status" value="1"/>
</dbReference>
<keyword evidence="3" id="KW-0804">Transcription</keyword>
<keyword evidence="6" id="KW-1185">Reference proteome</keyword>
<evidence type="ECO:0000313" key="6">
    <source>
        <dbReference type="Proteomes" id="UP001208771"/>
    </source>
</evidence>
<dbReference type="EMBL" id="JANFPI010000004">
    <property type="protein sequence ID" value="MCX8998378.1"/>
    <property type="molecule type" value="Genomic_DNA"/>
</dbReference>
<evidence type="ECO:0000259" key="4">
    <source>
        <dbReference type="PROSITE" id="PS50949"/>
    </source>
</evidence>